<evidence type="ECO:0000313" key="3">
    <source>
        <dbReference type="Proteomes" id="UP001049176"/>
    </source>
</evidence>
<dbReference type="KEGG" id="more:E1B28_009288"/>
<dbReference type="OrthoDB" id="3265098at2759"/>
<sequence length="205" mass="21626">MLKTTLLPLILFPIYTLSIPPPSTIRTIAPPDGKSLVLGNGTIIPVGISDMGDHNTYFGLRRIVNITVNAPNGTTIASVIEGKLEDCRLFPGVKVTTLAKVDQEGTYTARWNITYAITTSPEQINTTSCGPEPLSFQNFTLESTFKVTLSGAAAESVTVAEGTATRTLSSQPTGSVNGGLATMRASQCAVVIIMIMFAGVLASVF</sequence>
<dbReference type="GeneID" id="66078364"/>
<dbReference type="Proteomes" id="UP001049176">
    <property type="component" value="Chromosome 5"/>
</dbReference>
<proteinExistence type="predicted"/>
<dbReference type="RefSeq" id="XP_043009459.1">
    <property type="nucleotide sequence ID" value="XM_043154169.1"/>
</dbReference>
<reference evidence="2" key="1">
    <citation type="journal article" date="2021" name="Genome Biol. Evol.">
        <title>The assembled and annotated genome of the fairy-ring fungus Marasmius oreades.</title>
        <authorList>
            <person name="Hiltunen M."/>
            <person name="Ament-Velasquez S.L."/>
            <person name="Johannesson H."/>
        </authorList>
    </citation>
    <scope>NUCLEOTIDE SEQUENCE</scope>
    <source>
        <strain evidence="2">03SP1</strain>
    </source>
</reference>
<keyword evidence="3" id="KW-1185">Reference proteome</keyword>
<dbReference type="AlphaFoldDB" id="A0A9P7UV58"/>
<keyword evidence="1" id="KW-0732">Signal</keyword>
<feature type="signal peptide" evidence="1">
    <location>
        <begin position="1"/>
        <end position="18"/>
    </location>
</feature>
<evidence type="ECO:0000313" key="2">
    <source>
        <dbReference type="EMBL" id="KAG7092989.1"/>
    </source>
</evidence>
<gene>
    <name evidence="2" type="ORF">E1B28_009288</name>
</gene>
<evidence type="ECO:0000256" key="1">
    <source>
        <dbReference type="SAM" id="SignalP"/>
    </source>
</evidence>
<comment type="caution">
    <text evidence="2">The sequence shown here is derived from an EMBL/GenBank/DDBJ whole genome shotgun (WGS) entry which is preliminary data.</text>
</comment>
<dbReference type="EMBL" id="CM032185">
    <property type="protein sequence ID" value="KAG7092989.1"/>
    <property type="molecule type" value="Genomic_DNA"/>
</dbReference>
<name>A0A9P7UV58_9AGAR</name>
<organism evidence="2 3">
    <name type="scientific">Marasmius oreades</name>
    <name type="common">fairy-ring Marasmius</name>
    <dbReference type="NCBI Taxonomy" id="181124"/>
    <lineage>
        <taxon>Eukaryota</taxon>
        <taxon>Fungi</taxon>
        <taxon>Dikarya</taxon>
        <taxon>Basidiomycota</taxon>
        <taxon>Agaricomycotina</taxon>
        <taxon>Agaricomycetes</taxon>
        <taxon>Agaricomycetidae</taxon>
        <taxon>Agaricales</taxon>
        <taxon>Marasmiineae</taxon>
        <taxon>Marasmiaceae</taxon>
        <taxon>Marasmius</taxon>
    </lineage>
</organism>
<protein>
    <submittedName>
        <fullName evidence="2">Uncharacterized protein</fullName>
    </submittedName>
</protein>
<accession>A0A9P7UV58</accession>
<feature type="chain" id="PRO_5040334366" evidence="1">
    <location>
        <begin position="19"/>
        <end position="205"/>
    </location>
</feature>